<dbReference type="Gene3D" id="4.10.320.10">
    <property type="entry name" value="E3-binding domain"/>
    <property type="match status" value="1"/>
</dbReference>
<dbReference type="InterPro" id="IPR023213">
    <property type="entry name" value="CAT-like_dom_sf"/>
</dbReference>
<evidence type="ECO:0000256" key="2">
    <source>
        <dbReference type="ARBA" id="ARBA00007317"/>
    </source>
</evidence>
<dbReference type="InterPro" id="IPR050743">
    <property type="entry name" value="2-oxoacid_DH_E2_comp"/>
</dbReference>
<dbReference type="PANTHER" id="PTHR43178">
    <property type="entry name" value="DIHYDROLIPOAMIDE ACETYLTRANSFERASE COMPONENT OF PYRUVATE DEHYDROGENASE COMPLEX"/>
    <property type="match status" value="1"/>
</dbReference>
<evidence type="ECO:0000259" key="8">
    <source>
        <dbReference type="PROSITE" id="PS50968"/>
    </source>
</evidence>
<comment type="subunit">
    <text evidence="3">Forms a 24-polypeptide structural core with octahedral symmetry.</text>
</comment>
<feature type="domain" description="Lipoyl-binding" evidence="8">
    <location>
        <begin position="1"/>
        <end position="76"/>
    </location>
</feature>
<dbReference type="Pfam" id="PF02817">
    <property type="entry name" value="E3_binding"/>
    <property type="match status" value="1"/>
</dbReference>
<evidence type="ECO:0000313" key="10">
    <source>
        <dbReference type="EMBL" id="RVQ69610.1"/>
    </source>
</evidence>
<dbReference type="EMBL" id="RXOL01000001">
    <property type="protein sequence ID" value="RVQ69610.1"/>
    <property type="molecule type" value="Genomic_DNA"/>
</dbReference>
<evidence type="ECO:0000313" key="11">
    <source>
        <dbReference type="Proteomes" id="UP000283003"/>
    </source>
</evidence>
<dbReference type="Pfam" id="PF00364">
    <property type="entry name" value="Biotin_lipoyl"/>
    <property type="match status" value="1"/>
</dbReference>
<dbReference type="Pfam" id="PF00198">
    <property type="entry name" value="2-oxoacid_dh"/>
    <property type="match status" value="1"/>
</dbReference>
<dbReference type="GO" id="GO:0005737">
    <property type="term" value="C:cytoplasm"/>
    <property type="evidence" value="ECO:0007669"/>
    <property type="project" value="TreeGrafter"/>
</dbReference>
<organism evidence="10 11">
    <name type="scientific">Croceicoccus ponticola</name>
    <dbReference type="NCBI Taxonomy" id="2217664"/>
    <lineage>
        <taxon>Bacteria</taxon>
        <taxon>Pseudomonadati</taxon>
        <taxon>Pseudomonadota</taxon>
        <taxon>Alphaproteobacteria</taxon>
        <taxon>Sphingomonadales</taxon>
        <taxon>Erythrobacteraceae</taxon>
        <taxon>Croceicoccus</taxon>
    </lineage>
</organism>
<reference evidence="10 11" key="1">
    <citation type="submission" date="2018-12" db="EMBL/GenBank/DDBJ databases">
        <title>Croceicoccus ponticola sp. nov., a lipolytic bacterium isolated from seawater.</title>
        <authorList>
            <person name="Yoon J.-H."/>
        </authorList>
    </citation>
    <scope>NUCLEOTIDE SEQUENCE [LARGE SCALE GENOMIC DNA]</scope>
    <source>
        <strain evidence="10 11">GM-16</strain>
    </source>
</reference>
<dbReference type="PROSITE" id="PS00189">
    <property type="entry name" value="LIPOYL"/>
    <property type="match status" value="1"/>
</dbReference>
<dbReference type="AlphaFoldDB" id="A0A437H1W4"/>
<dbReference type="PROSITE" id="PS51826">
    <property type="entry name" value="PSBD"/>
    <property type="match status" value="1"/>
</dbReference>
<evidence type="ECO:0000256" key="6">
    <source>
        <dbReference type="ARBA" id="ARBA00023315"/>
    </source>
</evidence>
<name>A0A437H1W4_9SPHN</name>
<evidence type="ECO:0000256" key="3">
    <source>
        <dbReference type="ARBA" id="ARBA00011484"/>
    </source>
</evidence>
<sequence>MGLFAMPSLGAGMEAGTLVEWLRKPGDAIAHGDIIAVVETEKGAIEVEVFETGILEKLLVEPGSKVPVGTPLASIRAEGEAAVVTPVVAVDAGPVAVEAPPLTVEAPPVAAPEHVPPPPSAVPLASPAARKLAQERGIDLSALTGTGAGGAIVVSDVEGHADVQGPTDVEGQAAKPAASAAADLGPMRRAIAAAMARSKREIPHYYLSHSMDMSAATAWLNAYNAQRLPEQRLLMGALQLKAVALALLDYGEFNGFYEDGKFQPSSSIHTGLAISIRGGGLAAPAIHDVDKLPLARLMTQMRELVGRVRNGRFHSSEISDPTVTVSNLGDRGVEALLPVIYPPQVAIIGFGAALPRPWAVGDALAVRPIVQVSLAGDHRANDGHRGALLLLRIDKLMQEPGVL</sequence>
<dbReference type="OrthoDB" id="9805770at2"/>
<evidence type="ECO:0000256" key="7">
    <source>
        <dbReference type="RuleBase" id="RU003423"/>
    </source>
</evidence>
<dbReference type="PANTHER" id="PTHR43178:SF5">
    <property type="entry name" value="LIPOAMIDE ACYLTRANSFERASE COMPONENT OF BRANCHED-CHAIN ALPHA-KETO ACID DEHYDROGENASE COMPLEX, MITOCHONDRIAL"/>
    <property type="match status" value="1"/>
</dbReference>
<dbReference type="InterPro" id="IPR003016">
    <property type="entry name" value="2-oxoA_DH_lipoyl-BS"/>
</dbReference>
<keyword evidence="4 7" id="KW-0808">Transferase</keyword>
<comment type="cofactor">
    <cofactor evidence="1 7">
        <name>(R)-lipoate</name>
        <dbReference type="ChEBI" id="CHEBI:83088"/>
    </cofactor>
</comment>
<dbReference type="InterPro" id="IPR004167">
    <property type="entry name" value="PSBD"/>
</dbReference>
<dbReference type="CDD" id="cd06849">
    <property type="entry name" value="lipoyl_domain"/>
    <property type="match status" value="1"/>
</dbReference>
<dbReference type="InterPro" id="IPR000089">
    <property type="entry name" value="Biotin_lipoyl"/>
</dbReference>
<dbReference type="Gene3D" id="2.40.50.100">
    <property type="match status" value="1"/>
</dbReference>
<keyword evidence="6 7" id="KW-0012">Acyltransferase</keyword>
<protein>
    <recommendedName>
        <fullName evidence="7">Dihydrolipoamide acetyltransferase component of pyruvate dehydrogenase complex</fullName>
        <ecNumber evidence="7">2.3.1.-</ecNumber>
    </recommendedName>
</protein>
<keyword evidence="5 7" id="KW-0450">Lipoyl</keyword>
<evidence type="ECO:0000256" key="4">
    <source>
        <dbReference type="ARBA" id="ARBA00022679"/>
    </source>
</evidence>
<comment type="caution">
    <text evidence="10">The sequence shown here is derived from an EMBL/GenBank/DDBJ whole genome shotgun (WGS) entry which is preliminary data.</text>
</comment>
<proteinExistence type="inferred from homology"/>
<evidence type="ECO:0000256" key="1">
    <source>
        <dbReference type="ARBA" id="ARBA00001938"/>
    </source>
</evidence>
<dbReference type="SUPFAM" id="SSF51230">
    <property type="entry name" value="Single hybrid motif"/>
    <property type="match status" value="1"/>
</dbReference>
<dbReference type="GO" id="GO:0016407">
    <property type="term" value="F:acetyltransferase activity"/>
    <property type="evidence" value="ECO:0007669"/>
    <property type="project" value="TreeGrafter"/>
</dbReference>
<dbReference type="PROSITE" id="PS50968">
    <property type="entry name" value="BIOTINYL_LIPOYL"/>
    <property type="match status" value="1"/>
</dbReference>
<dbReference type="GO" id="GO:0031405">
    <property type="term" value="F:lipoic acid binding"/>
    <property type="evidence" value="ECO:0007669"/>
    <property type="project" value="TreeGrafter"/>
</dbReference>
<dbReference type="InterPro" id="IPR011053">
    <property type="entry name" value="Single_hybrid_motif"/>
</dbReference>
<dbReference type="InterPro" id="IPR001078">
    <property type="entry name" value="2-oxoacid_DH_actylTfrase"/>
</dbReference>
<dbReference type="SUPFAM" id="SSF52777">
    <property type="entry name" value="CoA-dependent acyltransferases"/>
    <property type="match status" value="1"/>
</dbReference>
<dbReference type="SUPFAM" id="SSF47005">
    <property type="entry name" value="Peripheral subunit-binding domain of 2-oxo acid dehydrogenase complex"/>
    <property type="match status" value="1"/>
</dbReference>
<accession>A0A437H1W4</accession>
<gene>
    <name evidence="10" type="ORF">EKN06_05455</name>
</gene>
<dbReference type="Proteomes" id="UP000283003">
    <property type="component" value="Unassembled WGS sequence"/>
</dbReference>
<feature type="domain" description="Peripheral subunit-binding (PSBD)" evidence="9">
    <location>
        <begin position="124"/>
        <end position="161"/>
    </location>
</feature>
<dbReference type="Gene3D" id="3.30.559.10">
    <property type="entry name" value="Chloramphenicol acetyltransferase-like domain"/>
    <property type="match status" value="1"/>
</dbReference>
<evidence type="ECO:0000259" key="9">
    <source>
        <dbReference type="PROSITE" id="PS51826"/>
    </source>
</evidence>
<dbReference type="EC" id="2.3.1.-" evidence="7"/>
<evidence type="ECO:0000256" key="5">
    <source>
        <dbReference type="ARBA" id="ARBA00022823"/>
    </source>
</evidence>
<comment type="similarity">
    <text evidence="2 7">Belongs to the 2-oxoacid dehydrogenase family.</text>
</comment>
<keyword evidence="11" id="KW-1185">Reference proteome</keyword>
<dbReference type="InterPro" id="IPR036625">
    <property type="entry name" value="E3-bd_dom_sf"/>
</dbReference>